<evidence type="ECO:0000313" key="1">
    <source>
        <dbReference type="EMBL" id="KAJ3487838.1"/>
    </source>
</evidence>
<comment type="caution">
    <text evidence="1">The sequence shown here is derived from an EMBL/GenBank/DDBJ whole genome shotgun (WGS) entry which is preliminary data.</text>
</comment>
<dbReference type="PANTHER" id="PTHR40518">
    <property type="entry name" value="ACETOACETATE DECARBOXYLASE"/>
    <property type="match status" value="1"/>
</dbReference>
<proteinExistence type="predicted"/>
<accession>A0AAD5V6R0</accession>
<dbReference type="EMBL" id="JANAWD010000081">
    <property type="protein sequence ID" value="KAJ3487838.1"/>
    <property type="molecule type" value="Genomic_DNA"/>
</dbReference>
<protein>
    <submittedName>
        <fullName evidence="1">Uncharacterized protein</fullName>
    </submittedName>
</protein>
<organism evidence="1 2">
    <name type="scientific">Meripilus lineatus</name>
    <dbReference type="NCBI Taxonomy" id="2056292"/>
    <lineage>
        <taxon>Eukaryota</taxon>
        <taxon>Fungi</taxon>
        <taxon>Dikarya</taxon>
        <taxon>Basidiomycota</taxon>
        <taxon>Agaricomycotina</taxon>
        <taxon>Agaricomycetes</taxon>
        <taxon>Polyporales</taxon>
        <taxon>Meripilaceae</taxon>
        <taxon>Meripilus</taxon>
    </lineage>
</organism>
<keyword evidence="2" id="KW-1185">Reference proteome</keyword>
<dbReference type="PANTHER" id="PTHR40518:SF1">
    <property type="entry name" value="ACETOACETATE DECARBOXYLASE"/>
    <property type="match status" value="1"/>
</dbReference>
<gene>
    <name evidence="1" type="ORF">NLI96_g3255</name>
</gene>
<dbReference type="SUPFAM" id="SSF160104">
    <property type="entry name" value="Acetoacetate decarboxylase-like"/>
    <property type="match status" value="1"/>
</dbReference>
<dbReference type="AlphaFoldDB" id="A0AAD5V6R0"/>
<dbReference type="Gene3D" id="2.40.400.10">
    <property type="entry name" value="Acetoacetate decarboxylase-like"/>
    <property type="match status" value="1"/>
</dbReference>
<dbReference type="InterPro" id="IPR023375">
    <property type="entry name" value="ADC_dom_sf"/>
</dbReference>
<sequence length="283" mass="31321">MTDSEPTPAPATEVTSPFPDAPAPWSCKGEAFWFFGYFSPPKGYYPPKSAFSDLEGASEFADPNVTGVYKGGLTTIMVVRYKETPVGPYDELIWNPGKFYNSTTKSTGLRITRIYVSSVDSVYNGRKNWNIPKELAHFTFTPNPNATNDRSLPYSKISVAPANDADHPFFSVDLTPTWLFGSASLPYSTSMTPVHTGLLQPPLPQSPNWEKNGQVGTDHWWTLSPLMKGKAGFFRSEGALEDGKYGDDVGFPDVQPWKTGMWLTNFELGFYIGEDPLAKGKKD</sequence>
<dbReference type="Proteomes" id="UP001212997">
    <property type="component" value="Unassembled WGS sequence"/>
</dbReference>
<name>A0AAD5V6R0_9APHY</name>
<evidence type="ECO:0000313" key="2">
    <source>
        <dbReference type="Proteomes" id="UP001212997"/>
    </source>
</evidence>
<reference evidence="1" key="1">
    <citation type="submission" date="2022-07" db="EMBL/GenBank/DDBJ databases">
        <title>Genome Sequence of Physisporinus lineatus.</title>
        <authorList>
            <person name="Buettner E."/>
        </authorList>
    </citation>
    <scope>NUCLEOTIDE SEQUENCE</scope>
    <source>
        <strain evidence="1">VT162</strain>
    </source>
</reference>